<proteinExistence type="predicted"/>
<dbReference type="EMBL" id="AEQP01000006">
    <property type="protein sequence ID" value="EFV95042.1"/>
    <property type="molecule type" value="Genomic_DNA"/>
</dbReference>
<dbReference type="NCBIfam" id="TIGR03170">
    <property type="entry name" value="flgA_cterm"/>
    <property type="match status" value="1"/>
</dbReference>
<evidence type="ECO:0000256" key="2">
    <source>
        <dbReference type="ARBA" id="ARBA00022729"/>
    </source>
</evidence>
<feature type="compositionally biased region" description="Polar residues" evidence="4">
    <location>
        <begin position="97"/>
        <end position="107"/>
    </location>
</feature>
<accession>E7RX51</accession>
<evidence type="ECO:0000313" key="6">
    <source>
        <dbReference type="EMBL" id="EFV95042.1"/>
    </source>
</evidence>
<comment type="subcellular location">
    <subcellularLocation>
        <location evidence="1">Periplasm</location>
    </subcellularLocation>
</comment>
<keyword evidence="7" id="KW-1185">Reference proteome</keyword>
<evidence type="ECO:0000313" key="7">
    <source>
        <dbReference type="Proteomes" id="UP000011021"/>
    </source>
</evidence>
<dbReference type="HOGENOM" id="CLU_070510_2_1_4"/>
<keyword evidence="6" id="KW-0969">Cilium</keyword>
<evidence type="ECO:0000256" key="1">
    <source>
        <dbReference type="ARBA" id="ARBA00004418"/>
    </source>
</evidence>
<dbReference type="RefSeq" id="WP_005673523.1">
    <property type="nucleotide sequence ID" value="NZ_CP146288.1"/>
</dbReference>
<evidence type="ECO:0000256" key="3">
    <source>
        <dbReference type="ARBA" id="ARBA00022764"/>
    </source>
</evidence>
<evidence type="ECO:0000256" key="4">
    <source>
        <dbReference type="SAM" id="MobiDB-lite"/>
    </source>
</evidence>
<dbReference type="Pfam" id="PF13144">
    <property type="entry name" value="ChapFlgA"/>
    <property type="match status" value="1"/>
</dbReference>
<organism evidence="6 7">
    <name type="scientific">Lautropia mirabilis ATCC 51599</name>
    <dbReference type="NCBI Taxonomy" id="887898"/>
    <lineage>
        <taxon>Bacteria</taxon>
        <taxon>Pseudomonadati</taxon>
        <taxon>Pseudomonadota</taxon>
        <taxon>Betaproteobacteria</taxon>
        <taxon>Burkholderiales</taxon>
        <taxon>Burkholderiaceae</taxon>
        <taxon>Lautropia</taxon>
    </lineage>
</organism>
<dbReference type="GO" id="GO:0042597">
    <property type="term" value="C:periplasmic space"/>
    <property type="evidence" value="ECO:0007669"/>
    <property type="project" value="UniProtKB-SubCell"/>
</dbReference>
<dbReference type="eggNOG" id="COG1261">
    <property type="taxonomic scope" value="Bacteria"/>
</dbReference>
<dbReference type="Gene3D" id="2.30.30.760">
    <property type="match status" value="1"/>
</dbReference>
<evidence type="ECO:0000259" key="5">
    <source>
        <dbReference type="SMART" id="SM00858"/>
    </source>
</evidence>
<dbReference type="GO" id="GO:0044780">
    <property type="term" value="P:bacterial-type flagellum assembly"/>
    <property type="evidence" value="ECO:0007669"/>
    <property type="project" value="InterPro"/>
</dbReference>
<dbReference type="CDD" id="cd11614">
    <property type="entry name" value="SAF_CpaB_FlgA_like"/>
    <property type="match status" value="1"/>
</dbReference>
<dbReference type="InterPro" id="IPR013974">
    <property type="entry name" value="SAF"/>
</dbReference>
<dbReference type="InterPro" id="IPR017585">
    <property type="entry name" value="SAF_FlgA"/>
</dbReference>
<feature type="domain" description="SAF" evidence="5">
    <location>
        <begin position="189"/>
        <end position="251"/>
    </location>
</feature>
<keyword evidence="6" id="KW-0966">Cell projection</keyword>
<dbReference type="PANTHER" id="PTHR36307:SF1">
    <property type="entry name" value="FLAGELLA BASAL BODY P-RING FORMATION PROTEIN FLGA"/>
    <property type="match status" value="1"/>
</dbReference>
<feature type="region of interest" description="Disordered" evidence="4">
    <location>
        <begin position="70"/>
        <end position="107"/>
    </location>
</feature>
<comment type="caution">
    <text evidence="6">The sequence shown here is derived from an EMBL/GenBank/DDBJ whole genome shotgun (WGS) entry which is preliminary data.</text>
</comment>
<keyword evidence="3" id="KW-0574">Periplasm</keyword>
<dbReference type="SMART" id="SM00858">
    <property type="entry name" value="SAF"/>
    <property type="match status" value="1"/>
</dbReference>
<dbReference type="STRING" id="887898.HMPREF0551_1264"/>
<sequence length="312" mass="33124">MNTLHPALLSLFRLTGQLAERASTFSTRAGLDEPIHHLLHVRREKLHRAAVLGLLLLTLLAGSDSEAATREHETSVVQTAHSSRGGAPASAPPSIQPEATGTTVSPGTASADTMLAWLKRQPGFPSGQGVQTRLEILRQPRTAHLAPCQHTEYVLAAGARLWGRVNLGERCTSGATWTVWHNLQLHVEGPALVARQQLAAGSVPQPADFSVQRVDWTRSPTPPLPIDTRLGGQELQRALAAGQSLHADHLRPAPSIRSGEVVAAIAEGDGFRIATDAIALASAGEGQSIRVRTPGGKVLSGLVEGKTVKIFR</sequence>
<dbReference type="PANTHER" id="PTHR36307">
    <property type="entry name" value="FLAGELLA BASAL BODY P-RING FORMATION PROTEIN FLGA"/>
    <property type="match status" value="1"/>
</dbReference>
<name>E7RX51_9BURK</name>
<keyword evidence="6" id="KW-0282">Flagellum</keyword>
<dbReference type="InterPro" id="IPR039246">
    <property type="entry name" value="Flagellar_FlgA"/>
</dbReference>
<protein>
    <submittedName>
        <fullName evidence="6">Flagella basal body P-ring formation protein FlgA</fullName>
    </submittedName>
</protein>
<gene>
    <name evidence="6" type="primary">flgA</name>
    <name evidence="6" type="ORF">HMPREF0551_1264</name>
</gene>
<reference evidence="6 7" key="1">
    <citation type="submission" date="2010-12" db="EMBL/GenBank/DDBJ databases">
        <authorList>
            <person name="Muzny D."/>
            <person name="Qin X."/>
            <person name="Deng J."/>
            <person name="Jiang H."/>
            <person name="Liu Y."/>
            <person name="Qu J."/>
            <person name="Song X.-Z."/>
            <person name="Zhang L."/>
            <person name="Thornton R."/>
            <person name="Coyle M."/>
            <person name="Francisco L."/>
            <person name="Jackson L."/>
            <person name="Javaid M."/>
            <person name="Korchina V."/>
            <person name="Kovar C."/>
            <person name="Mata R."/>
            <person name="Mathew T."/>
            <person name="Ngo R."/>
            <person name="Nguyen L."/>
            <person name="Nguyen N."/>
            <person name="Okwuonu G."/>
            <person name="Ongeri F."/>
            <person name="Pham C."/>
            <person name="Simmons D."/>
            <person name="Wilczek-Boney K."/>
            <person name="Hale W."/>
            <person name="Jakkamsetti A."/>
            <person name="Pham P."/>
            <person name="Ruth R."/>
            <person name="San Lucas F."/>
            <person name="Warren J."/>
            <person name="Zhang J."/>
            <person name="Zhao Z."/>
            <person name="Zhou C."/>
            <person name="Zhu D."/>
            <person name="Lee S."/>
            <person name="Bess C."/>
            <person name="Blankenburg K."/>
            <person name="Forbes L."/>
            <person name="Fu Q."/>
            <person name="Gubbala S."/>
            <person name="Hirani K."/>
            <person name="Jayaseelan J.C."/>
            <person name="Lara F."/>
            <person name="Munidasa M."/>
            <person name="Palculict T."/>
            <person name="Patil S."/>
            <person name="Pu L.-L."/>
            <person name="Saada N."/>
            <person name="Tang L."/>
            <person name="Weissenberger G."/>
            <person name="Zhu Y."/>
            <person name="Hemphill L."/>
            <person name="Shang Y."/>
            <person name="Youmans B."/>
            <person name="Ayvaz T."/>
            <person name="Ross M."/>
            <person name="Santibanez J."/>
            <person name="Aqrawi P."/>
            <person name="Gross S."/>
            <person name="Joshi V."/>
            <person name="Fowler G."/>
            <person name="Nazareth L."/>
            <person name="Reid J."/>
            <person name="Worley K."/>
            <person name="Petrosino J."/>
            <person name="Highlander S."/>
            <person name="Gibbs R."/>
        </authorList>
    </citation>
    <scope>NUCLEOTIDE SEQUENCE [LARGE SCALE GENOMIC DNA]</scope>
    <source>
        <strain evidence="6 7">ATCC 51599</strain>
    </source>
</reference>
<keyword evidence="2" id="KW-0732">Signal</keyword>
<dbReference type="AlphaFoldDB" id="E7RX51"/>
<dbReference type="Proteomes" id="UP000011021">
    <property type="component" value="Unassembled WGS sequence"/>
</dbReference>